<reference evidence="2 3" key="1">
    <citation type="submission" date="2015-07" db="EMBL/GenBank/DDBJ databases">
        <title>The genome of Melipona quadrifasciata.</title>
        <authorList>
            <person name="Pan H."/>
            <person name="Kapheim K."/>
        </authorList>
    </citation>
    <scope>NUCLEOTIDE SEQUENCE [LARGE SCALE GENOMIC DNA]</scope>
    <source>
        <strain evidence="2">0111107301</strain>
        <tissue evidence="2">Whole body</tissue>
    </source>
</reference>
<dbReference type="EMBL" id="KQ435719">
    <property type="protein sequence ID" value="KOX78925.1"/>
    <property type="molecule type" value="Genomic_DNA"/>
</dbReference>
<feature type="region of interest" description="Disordered" evidence="1">
    <location>
        <begin position="452"/>
        <end position="559"/>
    </location>
</feature>
<feature type="compositionally biased region" description="Basic and acidic residues" evidence="1">
    <location>
        <begin position="492"/>
        <end position="501"/>
    </location>
</feature>
<feature type="compositionally biased region" description="Polar residues" evidence="1">
    <location>
        <begin position="471"/>
        <end position="482"/>
    </location>
</feature>
<feature type="region of interest" description="Disordered" evidence="1">
    <location>
        <begin position="354"/>
        <end position="409"/>
    </location>
</feature>
<feature type="compositionally biased region" description="Basic residues" evidence="1">
    <location>
        <begin position="165"/>
        <end position="180"/>
    </location>
</feature>
<evidence type="ECO:0000313" key="2">
    <source>
        <dbReference type="EMBL" id="KOX78925.1"/>
    </source>
</evidence>
<protein>
    <submittedName>
        <fullName evidence="2">Uncharacterized protein</fullName>
    </submittedName>
</protein>
<feature type="compositionally biased region" description="Basic and acidic residues" evidence="1">
    <location>
        <begin position="322"/>
        <end position="340"/>
    </location>
</feature>
<keyword evidence="3" id="KW-1185">Reference proteome</keyword>
<proteinExistence type="predicted"/>
<feature type="compositionally biased region" description="Basic and acidic residues" evidence="1">
    <location>
        <begin position="354"/>
        <end position="370"/>
    </location>
</feature>
<evidence type="ECO:0000313" key="3">
    <source>
        <dbReference type="Proteomes" id="UP000053105"/>
    </source>
</evidence>
<evidence type="ECO:0000256" key="1">
    <source>
        <dbReference type="SAM" id="MobiDB-lite"/>
    </source>
</evidence>
<dbReference type="Proteomes" id="UP000053105">
    <property type="component" value="Unassembled WGS sequence"/>
</dbReference>
<sequence length="623" mass="69516">MVATLARNYHGIFPKSLIWESPLISPTLLTNAVDVQYLTSGQMRGIPIRRRGFSFETKAASYADEAGRGNEQSGYPEGVQRMRQNCGGWIKTNRSRDSRPNRELTSSNGFEERATPTSSVRVTRHLRNACTPISRSPRRMGPLSRQIRVPGNTERFLKRPSSLPLHKRRHRKQQRQRGAVHRTDEVPPTKRNPSSPTSDGDAGSNGAKLDLLTDLPTNLSDGELPINIDTHKTSRDVEEREEEVEIKDETAKAGVEATHGIHDTVKSTDTNDFLRGGHTRDSENFDDSNDQRNASSSSHGIDLTDFVDGSTAPILELGVVRKSSESSIRRDDPSTSLKEVRRANRHVIDCTRKEVFHDDNEHHRNRDDNKASVSRRHSKAKSVARRNNALRKRPAVRASTAAGAAPAAKRIRVNSRRSIPIADRATRLQCQTYHVRLVDGMTVREYEGIARNPPRVQQAPRPAHARAVGETASQAGSVTIQRAVSAESVDALGERDREPRSRVLRLLQPEGAASERERADPGAGRAAQPRSAQDFRRRESEQPLQQLVPQPRPTDRDLIQDNVPENVHVNDDETEACNEEDQQLDKVSNVLDHRHIRESTDSNLSATDATSQPIAGKYILYGM</sequence>
<accession>A0A0M9A7P0</accession>
<feature type="compositionally biased region" description="Basic residues" evidence="1">
    <location>
        <begin position="373"/>
        <end position="395"/>
    </location>
</feature>
<organism evidence="2 3">
    <name type="scientific">Melipona quadrifasciata</name>
    <dbReference type="NCBI Taxonomy" id="166423"/>
    <lineage>
        <taxon>Eukaryota</taxon>
        <taxon>Metazoa</taxon>
        <taxon>Ecdysozoa</taxon>
        <taxon>Arthropoda</taxon>
        <taxon>Hexapoda</taxon>
        <taxon>Insecta</taxon>
        <taxon>Pterygota</taxon>
        <taxon>Neoptera</taxon>
        <taxon>Endopterygota</taxon>
        <taxon>Hymenoptera</taxon>
        <taxon>Apocrita</taxon>
        <taxon>Aculeata</taxon>
        <taxon>Apoidea</taxon>
        <taxon>Anthophila</taxon>
        <taxon>Apidae</taxon>
        <taxon>Melipona</taxon>
    </lineage>
</organism>
<feature type="compositionally biased region" description="Basic and acidic residues" evidence="1">
    <location>
        <begin position="229"/>
        <end position="238"/>
    </location>
</feature>
<feature type="region of interest" description="Disordered" evidence="1">
    <location>
        <begin position="90"/>
        <end position="305"/>
    </location>
</feature>
<name>A0A0M9A7P0_9HYME</name>
<feature type="region of interest" description="Disordered" evidence="1">
    <location>
        <begin position="321"/>
        <end position="340"/>
    </location>
</feature>
<dbReference type="AlphaFoldDB" id="A0A0M9A7P0"/>
<gene>
    <name evidence="2" type="ORF">WN51_08684</name>
</gene>
<feature type="compositionally biased region" description="Polar residues" evidence="1">
    <location>
        <begin position="103"/>
        <end position="121"/>
    </location>
</feature>
<feature type="compositionally biased region" description="Low complexity" evidence="1">
    <location>
        <begin position="396"/>
        <end position="408"/>
    </location>
</feature>